<organism evidence="1 2">
    <name type="scientific">Mycena albidolilacea</name>
    <dbReference type="NCBI Taxonomy" id="1033008"/>
    <lineage>
        <taxon>Eukaryota</taxon>
        <taxon>Fungi</taxon>
        <taxon>Dikarya</taxon>
        <taxon>Basidiomycota</taxon>
        <taxon>Agaricomycotina</taxon>
        <taxon>Agaricomycetes</taxon>
        <taxon>Agaricomycetidae</taxon>
        <taxon>Agaricales</taxon>
        <taxon>Marasmiineae</taxon>
        <taxon>Mycenaceae</taxon>
        <taxon>Mycena</taxon>
    </lineage>
</organism>
<accession>A0AAD6Z8N3</accession>
<proteinExistence type="predicted"/>
<name>A0AAD6Z8N3_9AGAR</name>
<dbReference type="Proteomes" id="UP001218218">
    <property type="component" value="Unassembled WGS sequence"/>
</dbReference>
<protein>
    <submittedName>
        <fullName evidence="1">Uncharacterized protein</fullName>
    </submittedName>
</protein>
<evidence type="ECO:0000313" key="2">
    <source>
        <dbReference type="Proteomes" id="UP001218218"/>
    </source>
</evidence>
<reference evidence="1" key="1">
    <citation type="submission" date="2023-03" db="EMBL/GenBank/DDBJ databases">
        <title>Massive genome expansion in bonnet fungi (Mycena s.s.) driven by repeated elements and novel gene families across ecological guilds.</title>
        <authorList>
            <consortium name="Lawrence Berkeley National Laboratory"/>
            <person name="Harder C.B."/>
            <person name="Miyauchi S."/>
            <person name="Viragh M."/>
            <person name="Kuo A."/>
            <person name="Thoen E."/>
            <person name="Andreopoulos B."/>
            <person name="Lu D."/>
            <person name="Skrede I."/>
            <person name="Drula E."/>
            <person name="Henrissat B."/>
            <person name="Morin E."/>
            <person name="Kohler A."/>
            <person name="Barry K."/>
            <person name="LaButti K."/>
            <person name="Morin E."/>
            <person name="Salamov A."/>
            <person name="Lipzen A."/>
            <person name="Mereny Z."/>
            <person name="Hegedus B."/>
            <person name="Baldrian P."/>
            <person name="Stursova M."/>
            <person name="Weitz H."/>
            <person name="Taylor A."/>
            <person name="Grigoriev I.V."/>
            <person name="Nagy L.G."/>
            <person name="Martin F."/>
            <person name="Kauserud H."/>
        </authorList>
    </citation>
    <scope>NUCLEOTIDE SEQUENCE</scope>
    <source>
        <strain evidence="1">CBHHK002</strain>
    </source>
</reference>
<sequence length="344" mass="37294">MESPAPDSNDLSLSGPHPKVHVVGLLATTDLKSHKDRWRGVDFAAFRDLFSEATHSIWLTAAEWDDSAWKPIIGDPHAQRLELPALPPVAVVSLQIITAQFLLSVGKVAATAQEDDTVVIVLCGHGDEDTGHLVIGGAAGYRSPLSKEEVELALADVRVPRRRIFVVTIACYSGQWRSEAWTLFAAADRFQTSAAMTTSASGEGRGSMFTYALLAERADGHGLTAPHPVCKIYPADHVWKADSEEVLVWDAPWAATTMRPPSSSNRSPVIPLNSPFVRLPPNIFNGCRSSGRQYRSTAGRRSSGQSKAISTISLLCRWRTGRRCKNLRSSTAKSSARASVLTAL</sequence>
<gene>
    <name evidence="1" type="ORF">DFH08DRAFT_898114</name>
</gene>
<evidence type="ECO:0000313" key="1">
    <source>
        <dbReference type="EMBL" id="KAJ7311591.1"/>
    </source>
</evidence>
<dbReference type="EMBL" id="JARIHO010000075">
    <property type="protein sequence ID" value="KAJ7311591.1"/>
    <property type="molecule type" value="Genomic_DNA"/>
</dbReference>
<comment type="caution">
    <text evidence="1">The sequence shown here is derived from an EMBL/GenBank/DDBJ whole genome shotgun (WGS) entry which is preliminary data.</text>
</comment>
<keyword evidence="2" id="KW-1185">Reference proteome</keyword>
<dbReference type="AlphaFoldDB" id="A0AAD6Z8N3"/>